<evidence type="ECO:0000256" key="1">
    <source>
        <dbReference type="SAM" id="MobiDB-lite"/>
    </source>
</evidence>
<dbReference type="RefSeq" id="WP_344018985.1">
    <property type="nucleotide sequence ID" value="NZ_BAAAJK010000004.1"/>
</dbReference>
<organism evidence="3 4">
    <name type="scientific">Pseudonocardia kongjuensis</name>
    <dbReference type="NCBI Taxonomy" id="102227"/>
    <lineage>
        <taxon>Bacteria</taxon>
        <taxon>Bacillati</taxon>
        <taxon>Actinomycetota</taxon>
        <taxon>Actinomycetes</taxon>
        <taxon>Pseudonocardiales</taxon>
        <taxon>Pseudonocardiaceae</taxon>
        <taxon>Pseudonocardia</taxon>
    </lineage>
</organism>
<name>A0ABP4I6I7_9PSEU</name>
<keyword evidence="2" id="KW-0812">Transmembrane</keyword>
<dbReference type="EMBL" id="BAAAJK010000004">
    <property type="protein sequence ID" value="GAA1382808.1"/>
    <property type="molecule type" value="Genomic_DNA"/>
</dbReference>
<protein>
    <submittedName>
        <fullName evidence="3">Uncharacterized protein</fullName>
    </submittedName>
</protein>
<feature type="region of interest" description="Disordered" evidence="1">
    <location>
        <begin position="1"/>
        <end position="51"/>
    </location>
</feature>
<feature type="transmembrane region" description="Helical" evidence="2">
    <location>
        <begin position="59"/>
        <end position="79"/>
    </location>
</feature>
<gene>
    <name evidence="3" type="ORF">GCM10009613_11240</name>
</gene>
<feature type="transmembrane region" description="Helical" evidence="2">
    <location>
        <begin position="85"/>
        <end position="103"/>
    </location>
</feature>
<keyword evidence="2" id="KW-1133">Transmembrane helix</keyword>
<sequence>MGEERDPWQGAPGWSGVDPDRLAPHEPMPGAPPYPPGTAPEPAAPTAPAGAGPALPRCLAAPAGWVAVALLVAVVTGVGSWPLRGLALVLPWLATAAVLVFPARRGAGPGLLVALASGPFWLLHALAVGLLGW</sequence>
<feature type="compositionally biased region" description="Pro residues" evidence="1">
    <location>
        <begin position="26"/>
        <end position="45"/>
    </location>
</feature>
<evidence type="ECO:0000256" key="2">
    <source>
        <dbReference type="SAM" id="Phobius"/>
    </source>
</evidence>
<feature type="transmembrane region" description="Helical" evidence="2">
    <location>
        <begin position="110"/>
        <end position="131"/>
    </location>
</feature>
<dbReference type="Proteomes" id="UP001501414">
    <property type="component" value="Unassembled WGS sequence"/>
</dbReference>
<keyword evidence="2" id="KW-0472">Membrane</keyword>
<comment type="caution">
    <text evidence="3">The sequence shown here is derived from an EMBL/GenBank/DDBJ whole genome shotgun (WGS) entry which is preliminary data.</text>
</comment>
<keyword evidence="4" id="KW-1185">Reference proteome</keyword>
<accession>A0ABP4I6I7</accession>
<evidence type="ECO:0000313" key="3">
    <source>
        <dbReference type="EMBL" id="GAA1382808.1"/>
    </source>
</evidence>
<evidence type="ECO:0000313" key="4">
    <source>
        <dbReference type="Proteomes" id="UP001501414"/>
    </source>
</evidence>
<reference evidence="4" key="1">
    <citation type="journal article" date="2019" name="Int. J. Syst. Evol. Microbiol.">
        <title>The Global Catalogue of Microorganisms (GCM) 10K type strain sequencing project: providing services to taxonomists for standard genome sequencing and annotation.</title>
        <authorList>
            <consortium name="The Broad Institute Genomics Platform"/>
            <consortium name="The Broad Institute Genome Sequencing Center for Infectious Disease"/>
            <person name="Wu L."/>
            <person name="Ma J."/>
        </authorList>
    </citation>
    <scope>NUCLEOTIDE SEQUENCE [LARGE SCALE GENOMIC DNA]</scope>
    <source>
        <strain evidence="4">JCM 11896</strain>
    </source>
</reference>
<proteinExistence type="predicted"/>